<name>A0ABS5YYG5_9ACTN</name>
<reference evidence="6 7" key="1">
    <citation type="submission" date="2021-06" db="EMBL/GenBank/DDBJ databases">
        <title>Actinoplanes lichenicola sp. nov., and Actinoplanes ovalisporus sp. nov., isolated from lichen in Thailand.</title>
        <authorList>
            <person name="Saeng-In P."/>
            <person name="Kanchanasin P."/>
            <person name="Yuki M."/>
            <person name="Kudo T."/>
            <person name="Ohkuma M."/>
            <person name="Phongsopitanun W."/>
            <person name="Tanasupawat S."/>
        </authorList>
    </citation>
    <scope>NUCLEOTIDE SEQUENCE [LARGE SCALE GENOMIC DNA]</scope>
    <source>
        <strain evidence="6 7">NBRC 110975</strain>
    </source>
</reference>
<feature type="compositionally biased region" description="Basic and acidic residues" evidence="4">
    <location>
        <begin position="295"/>
        <end position="305"/>
    </location>
</feature>
<evidence type="ECO:0000313" key="6">
    <source>
        <dbReference type="EMBL" id="MBU2668121.1"/>
    </source>
</evidence>
<gene>
    <name evidence="6" type="ORF">KOI35_31885</name>
</gene>
<proteinExistence type="inferred from homology"/>
<organism evidence="6 7">
    <name type="scientific">Paractinoplanes bogorensis</name>
    <dbReference type="NCBI Taxonomy" id="1610840"/>
    <lineage>
        <taxon>Bacteria</taxon>
        <taxon>Bacillati</taxon>
        <taxon>Actinomycetota</taxon>
        <taxon>Actinomycetes</taxon>
        <taxon>Micromonosporales</taxon>
        <taxon>Micromonosporaceae</taxon>
        <taxon>Paractinoplanes</taxon>
    </lineage>
</organism>
<evidence type="ECO:0000259" key="5">
    <source>
        <dbReference type="Pfam" id="PF03328"/>
    </source>
</evidence>
<keyword evidence="3" id="KW-0456">Lyase</keyword>
<dbReference type="Proteomes" id="UP001519654">
    <property type="component" value="Unassembled WGS sequence"/>
</dbReference>
<dbReference type="PANTHER" id="PTHR30502">
    <property type="entry name" value="2-KETO-3-DEOXY-L-RHAMNONATE ALDOLASE"/>
    <property type="match status" value="1"/>
</dbReference>
<dbReference type="InterPro" id="IPR050251">
    <property type="entry name" value="HpcH-HpaI_aldolase"/>
</dbReference>
<sequence length="305" mass="31220">MRNSRVREAVAQGRTVVGAWVATGSGYVAESLSHAGYDAVTIDLQHGMFGFDTLVPLLQAVSAGPAEPWVRVPSLEAATIGKVLDAGAYAVIGPGVDTPQQAADFVAALRYPPLGRRSYGPARAALQGGPDYLARANDEVMGWAMIESAPALAAVREIAATPGLYGLFVGPNDLAMSIGVEPGRPTPEVDAAWAEVLEAAHSAGLAAGSFCGDAATARRLADQGYDLVVPMNDIMLLRAAAAESLAVVRGDQPSATAESLTAVRGNQPSAGPESLTAVRGDQPSATAESRTAVRGGHETDTGGGY</sequence>
<comment type="caution">
    <text evidence="6">The sequence shown here is derived from an EMBL/GenBank/DDBJ whole genome shotgun (WGS) entry which is preliminary data.</text>
</comment>
<dbReference type="InterPro" id="IPR015813">
    <property type="entry name" value="Pyrv/PenolPyrv_kinase-like_dom"/>
</dbReference>
<comment type="similarity">
    <text evidence="1">Belongs to the HpcH/HpaI aldolase family.</text>
</comment>
<dbReference type="PANTHER" id="PTHR30502:SF0">
    <property type="entry name" value="PHOSPHOENOLPYRUVATE CARBOXYLASE FAMILY PROTEIN"/>
    <property type="match status" value="1"/>
</dbReference>
<dbReference type="EMBL" id="JAHKKG010000010">
    <property type="protein sequence ID" value="MBU2668121.1"/>
    <property type="molecule type" value="Genomic_DNA"/>
</dbReference>
<evidence type="ECO:0000313" key="7">
    <source>
        <dbReference type="Proteomes" id="UP001519654"/>
    </source>
</evidence>
<dbReference type="InterPro" id="IPR005000">
    <property type="entry name" value="Aldolase/citrate-lyase_domain"/>
</dbReference>
<feature type="compositionally biased region" description="Polar residues" evidence="4">
    <location>
        <begin position="258"/>
        <end position="269"/>
    </location>
</feature>
<protein>
    <recommendedName>
        <fullName evidence="5">HpcH/HpaI aldolase/citrate lyase domain-containing protein</fullName>
    </recommendedName>
</protein>
<keyword evidence="2" id="KW-0479">Metal-binding</keyword>
<dbReference type="InterPro" id="IPR040442">
    <property type="entry name" value="Pyrv_kinase-like_dom_sf"/>
</dbReference>
<dbReference type="RefSeq" id="WP_215792366.1">
    <property type="nucleotide sequence ID" value="NZ_JAHKKG010000010.1"/>
</dbReference>
<keyword evidence="7" id="KW-1185">Reference proteome</keyword>
<evidence type="ECO:0000256" key="4">
    <source>
        <dbReference type="SAM" id="MobiDB-lite"/>
    </source>
</evidence>
<evidence type="ECO:0000256" key="2">
    <source>
        <dbReference type="ARBA" id="ARBA00022723"/>
    </source>
</evidence>
<evidence type="ECO:0000256" key="3">
    <source>
        <dbReference type="ARBA" id="ARBA00023239"/>
    </source>
</evidence>
<dbReference type="Pfam" id="PF03328">
    <property type="entry name" value="HpcH_HpaI"/>
    <property type="match status" value="1"/>
</dbReference>
<feature type="domain" description="HpcH/HpaI aldolase/citrate lyase" evidence="5">
    <location>
        <begin position="18"/>
        <end position="228"/>
    </location>
</feature>
<dbReference type="Gene3D" id="3.20.20.60">
    <property type="entry name" value="Phosphoenolpyruvate-binding domains"/>
    <property type="match status" value="1"/>
</dbReference>
<dbReference type="SUPFAM" id="SSF51621">
    <property type="entry name" value="Phosphoenolpyruvate/pyruvate domain"/>
    <property type="match status" value="1"/>
</dbReference>
<evidence type="ECO:0000256" key="1">
    <source>
        <dbReference type="ARBA" id="ARBA00005568"/>
    </source>
</evidence>
<feature type="region of interest" description="Disordered" evidence="4">
    <location>
        <begin position="258"/>
        <end position="305"/>
    </location>
</feature>
<accession>A0ABS5YYG5</accession>